<proteinExistence type="predicted"/>
<protein>
    <submittedName>
        <fullName evidence="2">(diamondback moth) hypothetical protein</fullName>
    </submittedName>
</protein>
<comment type="caution">
    <text evidence="2">The sequence shown here is derived from an EMBL/GenBank/DDBJ whole genome shotgun (WGS) entry which is preliminary data.</text>
</comment>
<gene>
    <name evidence="2" type="ORF">PLXY2_LOCUS4066</name>
</gene>
<keyword evidence="3" id="KW-1185">Reference proteome</keyword>
<dbReference type="Proteomes" id="UP000653454">
    <property type="component" value="Unassembled WGS sequence"/>
</dbReference>
<feature type="region of interest" description="Disordered" evidence="1">
    <location>
        <begin position="1"/>
        <end position="26"/>
    </location>
</feature>
<sequence>MGVVKKKEKKVKQVNANGNKKDDKVKKKRKVSCLQCIKPGDDVRPVSLRAWAAQAPAWRLPHRWGKSSRLPQAEDDTRARYLFLFCTSL</sequence>
<feature type="compositionally biased region" description="Basic residues" evidence="1">
    <location>
        <begin position="1"/>
        <end position="12"/>
    </location>
</feature>
<name>A0A8S4DWX1_PLUXY</name>
<reference evidence="2" key="1">
    <citation type="submission" date="2020-11" db="EMBL/GenBank/DDBJ databases">
        <authorList>
            <person name="Whiteford S."/>
        </authorList>
    </citation>
    <scope>NUCLEOTIDE SEQUENCE</scope>
</reference>
<dbReference type="AlphaFoldDB" id="A0A8S4DWX1"/>
<accession>A0A8S4DWX1</accession>
<dbReference type="EMBL" id="CAJHNJ030000011">
    <property type="protein sequence ID" value="CAG9109204.1"/>
    <property type="molecule type" value="Genomic_DNA"/>
</dbReference>
<organism evidence="2 3">
    <name type="scientific">Plutella xylostella</name>
    <name type="common">Diamondback moth</name>
    <name type="synonym">Plutella maculipennis</name>
    <dbReference type="NCBI Taxonomy" id="51655"/>
    <lineage>
        <taxon>Eukaryota</taxon>
        <taxon>Metazoa</taxon>
        <taxon>Ecdysozoa</taxon>
        <taxon>Arthropoda</taxon>
        <taxon>Hexapoda</taxon>
        <taxon>Insecta</taxon>
        <taxon>Pterygota</taxon>
        <taxon>Neoptera</taxon>
        <taxon>Endopterygota</taxon>
        <taxon>Lepidoptera</taxon>
        <taxon>Glossata</taxon>
        <taxon>Ditrysia</taxon>
        <taxon>Yponomeutoidea</taxon>
        <taxon>Plutellidae</taxon>
        <taxon>Plutella</taxon>
    </lineage>
</organism>
<evidence type="ECO:0000313" key="3">
    <source>
        <dbReference type="Proteomes" id="UP000653454"/>
    </source>
</evidence>
<evidence type="ECO:0000313" key="2">
    <source>
        <dbReference type="EMBL" id="CAG9109204.1"/>
    </source>
</evidence>
<evidence type="ECO:0000256" key="1">
    <source>
        <dbReference type="SAM" id="MobiDB-lite"/>
    </source>
</evidence>